<dbReference type="PROSITE" id="PS50987">
    <property type="entry name" value="HTH_ARSR_2"/>
    <property type="match status" value="1"/>
</dbReference>
<dbReference type="RefSeq" id="WP_326090028.1">
    <property type="nucleotide sequence ID" value="NZ_JARLKZ010000016.1"/>
</dbReference>
<evidence type="ECO:0000256" key="2">
    <source>
        <dbReference type="ARBA" id="ARBA00023125"/>
    </source>
</evidence>
<dbReference type="Gene3D" id="1.10.10.10">
    <property type="entry name" value="Winged helix-like DNA-binding domain superfamily/Winged helix DNA-binding domain"/>
    <property type="match status" value="1"/>
</dbReference>
<dbReference type="InterPro" id="IPR036388">
    <property type="entry name" value="WH-like_DNA-bd_sf"/>
</dbReference>
<dbReference type="EMBL" id="JARLKZ010000016">
    <property type="protein sequence ID" value="MEC0242258.1"/>
    <property type="molecule type" value="Genomic_DNA"/>
</dbReference>
<dbReference type="PANTHER" id="PTHR33154:SF18">
    <property type="entry name" value="ARSENICAL RESISTANCE OPERON REPRESSOR"/>
    <property type="match status" value="1"/>
</dbReference>
<dbReference type="CDD" id="cd00090">
    <property type="entry name" value="HTH_ARSR"/>
    <property type="match status" value="1"/>
</dbReference>
<keyword evidence="1" id="KW-0805">Transcription regulation</keyword>
<evidence type="ECO:0000259" key="4">
    <source>
        <dbReference type="PROSITE" id="PS50987"/>
    </source>
</evidence>
<dbReference type="InterPro" id="IPR036390">
    <property type="entry name" value="WH_DNA-bd_sf"/>
</dbReference>
<dbReference type="InterPro" id="IPR051081">
    <property type="entry name" value="HTH_MetalResp_TranReg"/>
</dbReference>
<dbReference type="Proteomes" id="UP001344632">
    <property type="component" value="Unassembled WGS sequence"/>
</dbReference>
<gene>
    <name evidence="5" type="ORF">P4H66_20850</name>
</gene>
<dbReference type="PANTHER" id="PTHR33154">
    <property type="entry name" value="TRANSCRIPTIONAL REGULATOR, ARSR FAMILY"/>
    <property type="match status" value="1"/>
</dbReference>
<accession>A0ABU6GSR0</accession>
<dbReference type="PRINTS" id="PR00778">
    <property type="entry name" value="HTHARSR"/>
</dbReference>
<comment type="caution">
    <text evidence="5">The sequence shown here is derived from an EMBL/GenBank/DDBJ whole genome shotgun (WGS) entry which is preliminary data.</text>
</comment>
<dbReference type="InterPro" id="IPR001845">
    <property type="entry name" value="HTH_ArsR_DNA-bd_dom"/>
</dbReference>
<dbReference type="SUPFAM" id="SSF46785">
    <property type="entry name" value="Winged helix' DNA-binding domain"/>
    <property type="match status" value="1"/>
</dbReference>
<evidence type="ECO:0000256" key="1">
    <source>
        <dbReference type="ARBA" id="ARBA00023015"/>
    </source>
</evidence>
<protein>
    <submittedName>
        <fullName evidence="5">Metalloregulator ArsR/SmtB family transcription factor</fullName>
    </submittedName>
</protein>
<reference evidence="5 6" key="1">
    <citation type="submission" date="2023-03" db="EMBL/GenBank/DDBJ databases">
        <title>Bacillus Genome Sequencing.</title>
        <authorList>
            <person name="Dunlap C."/>
        </authorList>
    </citation>
    <scope>NUCLEOTIDE SEQUENCE [LARGE SCALE GENOMIC DNA]</scope>
    <source>
        <strain evidence="5 6">BD-525</strain>
    </source>
</reference>
<sequence>MHILDMSFKRSTYQVELYSSLIFESALGIAAVTNARLHGSMDKPASYWQQLRDSASGELAQELEFCEKHQTWKMLLQLLHTHPFGSTQEFVDFVWSLENSHFKFLVLPYLESGQEAARLKSAQGDHESAEALIRACQGHPFFPEMIQTVTGNDANTLKRHLTALLRLWNQEVTFAEAEEKKGILERDLIMKKNLLRSCTPEEVVLRAAGVEYKPEAGVNRVLLIPHVIYRPWTIEANMKETQIFYYPVSEASLTPENDPYQPPGELVQLYKALGDDKRLRALKLISEHDRSLKELTELLGMGKTTVHHHLAILRGAGLVRVKDGSYSWNRSSLDHHDQDLHSFLGVKYKEQ</sequence>
<evidence type="ECO:0000313" key="6">
    <source>
        <dbReference type="Proteomes" id="UP001344632"/>
    </source>
</evidence>
<name>A0ABU6GSR0_9BACL</name>
<organism evidence="5 6">
    <name type="scientific">Paenibacillus dokdonensis</name>
    <dbReference type="NCBI Taxonomy" id="2567944"/>
    <lineage>
        <taxon>Bacteria</taxon>
        <taxon>Bacillati</taxon>
        <taxon>Bacillota</taxon>
        <taxon>Bacilli</taxon>
        <taxon>Bacillales</taxon>
        <taxon>Paenibacillaceae</taxon>
        <taxon>Paenibacillus</taxon>
    </lineage>
</organism>
<feature type="domain" description="HTH arsR-type" evidence="4">
    <location>
        <begin position="258"/>
        <end position="351"/>
    </location>
</feature>
<keyword evidence="3" id="KW-0804">Transcription</keyword>
<keyword evidence="6" id="KW-1185">Reference proteome</keyword>
<evidence type="ECO:0000256" key="3">
    <source>
        <dbReference type="ARBA" id="ARBA00023163"/>
    </source>
</evidence>
<evidence type="ECO:0000313" key="5">
    <source>
        <dbReference type="EMBL" id="MEC0242258.1"/>
    </source>
</evidence>
<dbReference type="SMART" id="SM00418">
    <property type="entry name" value="HTH_ARSR"/>
    <property type="match status" value="1"/>
</dbReference>
<dbReference type="Pfam" id="PF01022">
    <property type="entry name" value="HTH_5"/>
    <property type="match status" value="1"/>
</dbReference>
<keyword evidence="2" id="KW-0238">DNA-binding</keyword>
<dbReference type="InterPro" id="IPR011991">
    <property type="entry name" value="ArsR-like_HTH"/>
</dbReference>
<proteinExistence type="predicted"/>